<evidence type="ECO:0000313" key="3">
    <source>
        <dbReference type="Proteomes" id="UP000295192"/>
    </source>
</evidence>
<sequence length="83" mass="9056">MPLPLPLCPALARSEFLSLSPTANDHDAAVDAETDKKRVLMHLWHKRQAAMALTFPNAAPVAHSNNNNNNSSSSSSNNSYHFN</sequence>
<feature type="region of interest" description="Disordered" evidence="1">
    <location>
        <begin position="59"/>
        <end position="83"/>
    </location>
</feature>
<protein>
    <submittedName>
        <fullName evidence="2">Uncharacterized protein</fullName>
    </submittedName>
</protein>
<feature type="compositionally biased region" description="Low complexity" evidence="1">
    <location>
        <begin position="64"/>
        <end position="83"/>
    </location>
</feature>
<comment type="caution">
    <text evidence="2">The sequence shown here is derived from an EMBL/GenBank/DDBJ whole genome shotgun (WGS) entry which is preliminary data.</text>
</comment>
<evidence type="ECO:0000313" key="2">
    <source>
        <dbReference type="EMBL" id="TDG51388.1"/>
    </source>
</evidence>
<proteinExistence type="predicted"/>
<keyword evidence="3" id="KW-1185">Reference proteome</keyword>
<organism evidence="2 3">
    <name type="scientific">Drosophila navojoa</name>
    <name type="common">Fruit fly</name>
    <dbReference type="NCBI Taxonomy" id="7232"/>
    <lineage>
        <taxon>Eukaryota</taxon>
        <taxon>Metazoa</taxon>
        <taxon>Ecdysozoa</taxon>
        <taxon>Arthropoda</taxon>
        <taxon>Hexapoda</taxon>
        <taxon>Insecta</taxon>
        <taxon>Pterygota</taxon>
        <taxon>Neoptera</taxon>
        <taxon>Endopterygota</taxon>
        <taxon>Diptera</taxon>
        <taxon>Brachycera</taxon>
        <taxon>Muscomorpha</taxon>
        <taxon>Ephydroidea</taxon>
        <taxon>Drosophilidae</taxon>
        <taxon>Drosophila</taxon>
    </lineage>
</organism>
<accession>A0A484BRI9</accession>
<dbReference type="Proteomes" id="UP000295192">
    <property type="component" value="Unassembled WGS sequence"/>
</dbReference>
<dbReference type="EMBL" id="LSRL02000009">
    <property type="protein sequence ID" value="TDG51388.1"/>
    <property type="molecule type" value="Genomic_DNA"/>
</dbReference>
<evidence type="ECO:0000256" key="1">
    <source>
        <dbReference type="SAM" id="MobiDB-lite"/>
    </source>
</evidence>
<name>A0A484BRI9_DRONA</name>
<gene>
    <name evidence="2" type="ORF">AWZ03_002183</name>
</gene>
<reference evidence="2 3" key="1">
    <citation type="journal article" date="2019" name="J. Hered.">
        <title>An Improved Genome Assembly for Drosophila navojoa, the Basal Species in the mojavensis Cluster.</title>
        <authorList>
            <person name="Vanderlinde T."/>
            <person name="Dupim E.G."/>
            <person name="Nazario-Yepiz N.O."/>
            <person name="Carvalho A.B."/>
        </authorList>
    </citation>
    <scope>NUCLEOTIDE SEQUENCE [LARGE SCALE GENOMIC DNA]</scope>
    <source>
        <strain evidence="2">Navoj_Jal97</strain>
        <tissue evidence="2">Whole organism</tissue>
    </source>
</reference>
<dbReference type="AlphaFoldDB" id="A0A484BRI9"/>